<keyword evidence="8" id="KW-0949">S-adenosyl-L-methionine</keyword>
<dbReference type="Proteomes" id="UP001202244">
    <property type="component" value="Chromosome"/>
</dbReference>
<evidence type="ECO:0000256" key="2">
    <source>
        <dbReference type="ARBA" id="ARBA00005369"/>
    </source>
</evidence>
<gene>
    <name evidence="12" type="ORF">MMF93_19155</name>
</gene>
<evidence type="ECO:0000256" key="8">
    <source>
        <dbReference type="ARBA" id="ARBA00022691"/>
    </source>
</evidence>
<dbReference type="Pfam" id="PF01135">
    <property type="entry name" value="PCMT"/>
    <property type="match status" value="1"/>
</dbReference>
<evidence type="ECO:0000256" key="11">
    <source>
        <dbReference type="ARBA" id="ARBA00031350"/>
    </source>
</evidence>
<sequence>MVARNPQEPGPEGLASELLGKGALTPDWLPAYRAVPRHVFVPGLLWPGTAGGNRQGALVDRDTAPEQWWEKVYSDIPLTTHWDDGAHARAEKGRSPTSSNSMPTMVFAMLDALAVEPGNRVLEVGTGTGWNAALLAHRLGAENVVTVEVDPAVAAEAQRRFGDLGLTPLSVVGDGVEGHEPGAPYDRVIATCGVSHVPRSWIEQCRPGGLVVAPWGPAYGGQAVARLRVGEDGAASGTFVRASAFMRLRDQRNAFPPTSAYPDTGQWPAGGVRRTSFLSPDALGGWHHMFTLGIQLPDVFCRVSWGSRGAYRLWLLDMGVTSWATADYEHGRSAYDVVQHGPRRLWDEAEEVMAWWREHGGPRFERFGLTVTPLGQRVWLDHPDNPVPVRVP</sequence>
<evidence type="ECO:0000256" key="9">
    <source>
        <dbReference type="ARBA" id="ARBA00030757"/>
    </source>
</evidence>
<dbReference type="GO" id="GO:0008168">
    <property type="term" value="F:methyltransferase activity"/>
    <property type="evidence" value="ECO:0007669"/>
    <property type="project" value="UniProtKB-KW"/>
</dbReference>
<organism evidence="12 13">
    <name type="scientific">Streptomyces tubbatahanensis</name>
    <dbReference type="NCBI Taxonomy" id="2923272"/>
    <lineage>
        <taxon>Bacteria</taxon>
        <taxon>Bacillati</taxon>
        <taxon>Actinomycetota</taxon>
        <taxon>Actinomycetes</taxon>
        <taxon>Kitasatosporales</taxon>
        <taxon>Streptomycetaceae</taxon>
        <taxon>Streptomyces</taxon>
    </lineage>
</organism>
<dbReference type="SUPFAM" id="SSF53335">
    <property type="entry name" value="S-adenosyl-L-methionine-dependent methyltransferases"/>
    <property type="match status" value="1"/>
</dbReference>
<keyword evidence="13" id="KW-1185">Reference proteome</keyword>
<protein>
    <recommendedName>
        <fullName evidence="4">Protein-L-isoaspartate O-methyltransferase</fullName>
        <ecNumber evidence="3">2.1.1.77</ecNumber>
    </recommendedName>
    <alternativeName>
        <fullName evidence="11">L-isoaspartyl protein carboxyl methyltransferase</fullName>
    </alternativeName>
    <alternativeName>
        <fullName evidence="9">Protein L-isoaspartyl methyltransferase</fullName>
    </alternativeName>
    <alternativeName>
        <fullName evidence="10">Protein-beta-aspartate methyltransferase</fullName>
    </alternativeName>
</protein>
<dbReference type="InterPro" id="IPR000682">
    <property type="entry name" value="PCMT"/>
</dbReference>
<reference evidence="12 13" key="1">
    <citation type="journal article" date="2023" name="Microbiol. Spectr.">
        <title>Synergy between Genome Mining, Metabolomics, and Bioinformatics Uncovers Antibacterial Chlorinated Carbazole Alkaloids and Their Biosynthetic Gene Cluster from Streptomyces tubbatahanensis sp. nov., a Novel Actinomycete Isolated from Sulu Sea, Philippines.</title>
        <authorList>
            <person name="Tenebro C.P."/>
            <person name="Trono D.J.V.L."/>
            <person name="Balida L.A.P."/>
            <person name="Bayog L.K.A."/>
            <person name="Bruna J.R."/>
            <person name="Sabido E.M."/>
            <person name="Caspe D.P.C."/>
            <person name="de Los Santos E.L.C."/>
            <person name="Saludes J.P."/>
            <person name="Dalisay D.S."/>
        </authorList>
    </citation>
    <scope>NUCLEOTIDE SEQUENCE [LARGE SCALE GENOMIC DNA]</scope>
    <source>
        <strain evidence="12 13">DSD3025</strain>
    </source>
</reference>
<keyword evidence="5" id="KW-0963">Cytoplasm</keyword>
<comment type="similarity">
    <text evidence="2">Belongs to the methyltransferase superfamily. L-isoaspartyl/D-aspartyl protein methyltransferase family.</text>
</comment>
<evidence type="ECO:0000256" key="7">
    <source>
        <dbReference type="ARBA" id="ARBA00022679"/>
    </source>
</evidence>
<accession>A0ABY3Y3N6</accession>
<keyword evidence="7" id="KW-0808">Transferase</keyword>
<dbReference type="EMBL" id="CP093846">
    <property type="protein sequence ID" value="UNT01148.1"/>
    <property type="molecule type" value="Genomic_DNA"/>
</dbReference>
<dbReference type="Gene3D" id="3.40.50.150">
    <property type="entry name" value="Vaccinia Virus protein VP39"/>
    <property type="match status" value="1"/>
</dbReference>
<evidence type="ECO:0000256" key="4">
    <source>
        <dbReference type="ARBA" id="ARBA00013346"/>
    </source>
</evidence>
<name>A0ABY3Y3N6_9ACTN</name>
<dbReference type="CDD" id="cd02440">
    <property type="entry name" value="AdoMet_MTases"/>
    <property type="match status" value="1"/>
</dbReference>
<evidence type="ECO:0000256" key="1">
    <source>
        <dbReference type="ARBA" id="ARBA00004496"/>
    </source>
</evidence>
<dbReference type="PANTHER" id="PTHR11579">
    <property type="entry name" value="PROTEIN-L-ISOASPARTATE O-METHYLTRANSFERASE"/>
    <property type="match status" value="1"/>
</dbReference>
<dbReference type="InterPro" id="IPR029063">
    <property type="entry name" value="SAM-dependent_MTases_sf"/>
</dbReference>
<comment type="subcellular location">
    <subcellularLocation>
        <location evidence="1">Cytoplasm</location>
    </subcellularLocation>
</comment>
<evidence type="ECO:0000313" key="13">
    <source>
        <dbReference type="Proteomes" id="UP001202244"/>
    </source>
</evidence>
<evidence type="ECO:0000256" key="5">
    <source>
        <dbReference type="ARBA" id="ARBA00022490"/>
    </source>
</evidence>
<keyword evidence="6 12" id="KW-0489">Methyltransferase</keyword>
<dbReference type="PANTHER" id="PTHR11579:SF0">
    <property type="entry name" value="PROTEIN-L-ISOASPARTATE(D-ASPARTATE) O-METHYLTRANSFERASE"/>
    <property type="match status" value="1"/>
</dbReference>
<proteinExistence type="inferred from homology"/>
<evidence type="ECO:0000313" key="12">
    <source>
        <dbReference type="EMBL" id="UNT01148.1"/>
    </source>
</evidence>
<dbReference type="EC" id="2.1.1.77" evidence="3"/>
<dbReference type="GO" id="GO:0032259">
    <property type="term" value="P:methylation"/>
    <property type="evidence" value="ECO:0007669"/>
    <property type="project" value="UniProtKB-KW"/>
</dbReference>
<evidence type="ECO:0000256" key="3">
    <source>
        <dbReference type="ARBA" id="ARBA00011890"/>
    </source>
</evidence>
<evidence type="ECO:0000256" key="6">
    <source>
        <dbReference type="ARBA" id="ARBA00022603"/>
    </source>
</evidence>
<evidence type="ECO:0000256" key="10">
    <source>
        <dbReference type="ARBA" id="ARBA00031323"/>
    </source>
</evidence>